<feature type="domain" description="Transcriptional repressor PaaX-like N-terminal" evidence="1">
    <location>
        <begin position="15"/>
        <end position="78"/>
    </location>
</feature>
<feature type="domain" description="Transcriptional repressor PaaX-like C-terminal" evidence="2">
    <location>
        <begin position="186"/>
        <end position="270"/>
    </location>
</feature>
<dbReference type="InterPro" id="IPR011965">
    <property type="entry name" value="PaaX_trns_reg"/>
</dbReference>
<keyword evidence="5" id="KW-1185">Reference proteome</keyword>
<dbReference type="Pfam" id="PF08223">
    <property type="entry name" value="PaaX_C"/>
    <property type="match status" value="1"/>
</dbReference>
<accession>A0A2V3DPD3</accession>
<evidence type="ECO:0000259" key="2">
    <source>
        <dbReference type="Pfam" id="PF08223"/>
    </source>
</evidence>
<evidence type="ECO:0000313" key="4">
    <source>
        <dbReference type="EMBL" id="PXA64206.1"/>
    </source>
</evidence>
<dbReference type="InterPro" id="IPR036388">
    <property type="entry name" value="WH-like_DNA-bd_sf"/>
</dbReference>
<evidence type="ECO:0000259" key="1">
    <source>
        <dbReference type="Pfam" id="PF07848"/>
    </source>
</evidence>
<evidence type="ECO:0000313" key="5">
    <source>
        <dbReference type="Proteomes" id="UP000246303"/>
    </source>
</evidence>
<dbReference type="InterPro" id="IPR013225">
    <property type="entry name" value="PaaX_C"/>
</dbReference>
<dbReference type="Proteomes" id="UP000246303">
    <property type="component" value="Unassembled WGS sequence"/>
</dbReference>
<dbReference type="InterPro" id="IPR012906">
    <property type="entry name" value="PaaX-like_N"/>
</dbReference>
<dbReference type="OrthoDB" id="2270427at2"/>
<dbReference type="Gene3D" id="1.10.10.10">
    <property type="entry name" value="Winged helix-like DNA-binding domain superfamily/Winged helix DNA-binding domain"/>
    <property type="match status" value="1"/>
</dbReference>
<dbReference type="Pfam" id="PF07848">
    <property type="entry name" value="PaaX"/>
    <property type="match status" value="1"/>
</dbReference>
<dbReference type="GO" id="GO:0006351">
    <property type="term" value="P:DNA-templated transcription"/>
    <property type="evidence" value="ECO:0007669"/>
    <property type="project" value="InterPro"/>
</dbReference>
<evidence type="ECO:0000259" key="3">
    <source>
        <dbReference type="Pfam" id="PF20803"/>
    </source>
</evidence>
<dbReference type="RefSeq" id="WP_110107478.1">
    <property type="nucleotide sequence ID" value="NZ_JACBZZ010000001.1"/>
</dbReference>
<gene>
    <name evidence="4" type="ORF">CVS29_16410</name>
</gene>
<dbReference type="Gene3D" id="1.20.58.1460">
    <property type="match status" value="1"/>
</dbReference>
<protein>
    <submittedName>
        <fullName evidence="4">Regulator</fullName>
    </submittedName>
</protein>
<dbReference type="Pfam" id="PF20803">
    <property type="entry name" value="PaaX_M"/>
    <property type="match status" value="1"/>
</dbReference>
<organism evidence="4 5">
    <name type="scientific">Arthrobacter psychrochitiniphilus</name>
    <dbReference type="NCBI Taxonomy" id="291045"/>
    <lineage>
        <taxon>Bacteria</taxon>
        <taxon>Bacillati</taxon>
        <taxon>Actinomycetota</taxon>
        <taxon>Actinomycetes</taxon>
        <taxon>Micrococcales</taxon>
        <taxon>Micrococcaceae</taxon>
        <taxon>Arthrobacter</taxon>
    </lineage>
</organism>
<dbReference type="InterPro" id="IPR048846">
    <property type="entry name" value="PaaX-like_central"/>
</dbReference>
<name>A0A2V3DPD3_9MICC</name>
<feature type="domain" description="Transcriptional repressor PaaX-like central Cas2-like" evidence="3">
    <location>
        <begin position="103"/>
        <end position="174"/>
    </location>
</feature>
<dbReference type="Gene3D" id="3.30.70.2650">
    <property type="match status" value="1"/>
</dbReference>
<dbReference type="PANTHER" id="PTHR30319">
    <property type="entry name" value="PHENYLACETIC ACID REGULATOR-RELATED TRANSCRIPTIONAL REPRESSOR"/>
    <property type="match status" value="1"/>
</dbReference>
<sequence>MTAVLDDMDSRPGSTASLLRTVIGLYLRDAGGWMSTTSILELMNALQIPATLTRTALTRLRKKGVVVAAERSGVAGYEVDSRAARMLERGDRRIHNPRSMDAQDPWCLLSFSLPESERERRHQLRRQLHWIGCGMVSPGLWIAPEYLRQEIQEILESLDLGERAVLFTTSRPQVTGNLREVVATWWDLDAVATLHRDFIKFHEHVATEEVGADAEAFATYVTMIDLWRKIPYLDPGLPEECLPSDWPGGQGIGLFQRISNSHALASKSFVCSIHRTVPSQCAAAGSMAAL</sequence>
<dbReference type="PIRSF" id="PIRSF020623">
    <property type="entry name" value="PaaX"/>
    <property type="match status" value="1"/>
</dbReference>
<dbReference type="AlphaFoldDB" id="A0A2V3DPD3"/>
<comment type="caution">
    <text evidence="4">The sequence shown here is derived from an EMBL/GenBank/DDBJ whole genome shotgun (WGS) entry which is preliminary data.</text>
</comment>
<dbReference type="PANTHER" id="PTHR30319:SF1">
    <property type="entry name" value="TRANSCRIPTIONAL REPRESSOR PAAX"/>
    <property type="match status" value="1"/>
</dbReference>
<proteinExistence type="predicted"/>
<dbReference type="EMBL" id="QHLZ01000014">
    <property type="protein sequence ID" value="PXA64206.1"/>
    <property type="molecule type" value="Genomic_DNA"/>
</dbReference>
<reference evidence="4 5" key="1">
    <citation type="submission" date="2018-05" db="EMBL/GenBank/DDBJ databases">
        <title>Genetic diversity of glacier-inhabiting Cryobacterium bacteria in China and description of Cryobacterium mengkeensis sp. nov. and Arthrobacter glacialis sp. nov.</title>
        <authorList>
            <person name="Liu Q."/>
            <person name="Xin Y.-H."/>
        </authorList>
    </citation>
    <scope>NUCLEOTIDE SEQUENCE [LARGE SCALE GENOMIC DNA]</scope>
    <source>
        <strain evidence="4 5">GP3</strain>
    </source>
</reference>